<dbReference type="Gene3D" id="3.40.1110.10">
    <property type="entry name" value="Calcium-transporting ATPase, cytoplasmic domain N"/>
    <property type="match status" value="1"/>
</dbReference>
<keyword evidence="6" id="KW-0067">ATP-binding</keyword>
<comment type="caution">
    <text evidence="9">The sequence shown here is derived from an EMBL/GenBank/DDBJ whole genome shotgun (WGS) entry which is preliminary data.</text>
</comment>
<keyword evidence="3 6" id="KW-0812">Transmembrane</keyword>
<dbReference type="InterPro" id="IPR059000">
    <property type="entry name" value="ATPase_P-type_domA"/>
</dbReference>
<keyword evidence="4 6" id="KW-1133">Transmembrane helix</keyword>
<evidence type="ECO:0000256" key="1">
    <source>
        <dbReference type="ARBA" id="ARBA00004651"/>
    </source>
</evidence>
<dbReference type="PROSITE" id="PS00154">
    <property type="entry name" value="ATPASE_E1_E2"/>
    <property type="match status" value="1"/>
</dbReference>
<comment type="subcellular location">
    <subcellularLocation>
        <location evidence="1">Cell membrane</location>
        <topology evidence="1">Multi-pass membrane protein</topology>
    </subcellularLocation>
</comment>
<evidence type="ECO:0000259" key="8">
    <source>
        <dbReference type="Pfam" id="PF00122"/>
    </source>
</evidence>
<dbReference type="Gene3D" id="2.70.150.10">
    <property type="entry name" value="Calcium-transporting ATPase, cytoplasmic transduction domain A"/>
    <property type="match status" value="1"/>
</dbReference>
<dbReference type="InterPro" id="IPR036412">
    <property type="entry name" value="HAD-like_sf"/>
</dbReference>
<dbReference type="InterPro" id="IPR008250">
    <property type="entry name" value="ATPase_P-typ_transduc_dom_A_sf"/>
</dbReference>
<feature type="transmembrane region" description="Helical" evidence="6">
    <location>
        <begin position="568"/>
        <end position="589"/>
    </location>
</feature>
<dbReference type="NCBIfam" id="TIGR01525">
    <property type="entry name" value="ATPase-IB_hvy"/>
    <property type="match status" value="1"/>
</dbReference>
<evidence type="ECO:0000256" key="4">
    <source>
        <dbReference type="ARBA" id="ARBA00022989"/>
    </source>
</evidence>
<dbReference type="RefSeq" id="WP_255864723.1">
    <property type="nucleotide sequence ID" value="NZ_CP104263.1"/>
</dbReference>
<evidence type="ECO:0000256" key="5">
    <source>
        <dbReference type="ARBA" id="ARBA00023136"/>
    </source>
</evidence>
<evidence type="ECO:0000256" key="6">
    <source>
        <dbReference type="RuleBase" id="RU362081"/>
    </source>
</evidence>
<dbReference type="PRINTS" id="PR00119">
    <property type="entry name" value="CATATPASE"/>
</dbReference>
<dbReference type="SUPFAM" id="SSF56784">
    <property type="entry name" value="HAD-like"/>
    <property type="match status" value="1"/>
</dbReference>
<keyword evidence="10" id="KW-1185">Reference proteome</keyword>
<dbReference type="InterPro" id="IPR023298">
    <property type="entry name" value="ATPase_P-typ_TM_dom_sf"/>
</dbReference>
<dbReference type="InterPro" id="IPR023214">
    <property type="entry name" value="HAD_sf"/>
</dbReference>
<dbReference type="PANTHER" id="PTHR48085:SF5">
    <property type="entry name" value="CADMIUM_ZINC-TRANSPORTING ATPASE HMA4-RELATED"/>
    <property type="match status" value="1"/>
</dbReference>
<dbReference type="EMBL" id="JANFLP010000001">
    <property type="protein sequence ID" value="MCQ1948832.1"/>
    <property type="molecule type" value="Genomic_DNA"/>
</dbReference>
<evidence type="ECO:0000256" key="7">
    <source>
        <dbReference type="SAM" id="MobiDB-lite"/>
    </source>
</evidence>
<dbReference type="Pfam" id="PF00122">
    <property type="entry name" value="E1-E2_ATPase"/>
    <property type="match status" value="1"/>
</dbReference>
<keyword evidence="6" id="KW-0547">Nucleotide-binding</keyword>
<dbReference type="InterPro" id="IPR027256">
    <property type="entry name" value="P-typ_ATPase_IB"/>
</dbReference>
<dbReference type="Proteomes" id="UP001206924">
    <property type="component" value="Unassembled WGS sequence"/>
</dbReference>
<dbReference type="InterPro" id="IPR018303">
    <property type="entry name" value="ATPase_P-typ_P_site"/>
</dbReference>
<evidence type="ECO:0000313" key="9">
    <source>
        <dbReference type="EMBL" id="MCQ1948832.1"/>
    </source>
</evidence>
<comment type="caution">
    <text evidence="6">Lacks conserved residue(s) required for the propagation of feature annotation.</text>
</comment>
<dbReference type="NCBIfam" id="TIGR01512">
    <property type="entry name" value="ATPase-IB2_Cd"/>
    <property type="match status" value="1"/>
</dbReference>
<dbReference type="Gene3D" id="3.40.50.1000">
    <property type="entry name" value="HAD superfamily/HAD-like"/>
    <property type="match status" value="1"/>
</dbReference>
<comment type="similarity">
    <text evidence="2 6">Belongs to the cation transport ATPase (P-type) (TC 3.A.3) family. Type IB subfamily.</text>
</comment>
<keyword evidence="6" id="KW-1003">Cell membrane</keyword>
<dbReference type="Pfam" id="PF00702">
    <property type="entry name" value="Hydrolase"/>
    <property type="match status" value="1"/>
</dbReference>
<keyword evidence="6" id="KW-0479">Metal-binding</keyword>
<feature type="region of interest" description="Disordered" evidence="7">
    <location>
        <begin position="613"/>
        <end position="641"/>
    </location>
</feature>
<evidence type="ECO:0000256" key="3">
    <source>
        <dbReference type="ARBA" id="ARBA00022692"/>
    </source>
</evidence>
<dbReference type="InterPro" id="IPR001757">
    <property type="entry name" value="P_typ_ATPase"/>
</dbReference>
<dbReference type="SUPFAM" id="SSF81653">
    <property type="entry name" value="Calcium ATPase, transduction domain A"/>
    <property type="match status" value="1"/>
</dbReference>
<keyword evidence="5 6" id="KW-0472">Membrane</keyword>
<feature type="domain" description="P-type ATPase A" evidence="8">
    <location>
        <begin position="123"/>
        <end position="222"/>
    </location>
</feature>
<name>A0ABT1NM90_9MICC</name>
<sequence>MRSRKIPRIPDAVRRYPLVFATLLIGLAVLALLAVDAGTAAAWTASLYAGAVALQTAAGMVRNIRAGKWGLDILAVIAILSTIAVGEYLAALIIVLMLSGGEALEDYAAGRARSELDALLERAPQQAHRLEADAVVDLAATDVRPGDILLVRPAELVPVDGILLDPAAEFDESSLTGESLPALRSAGETVLSGSVNGTAAVRIRATATTADSQYQRIVALVQEAAASRAPLVRLADRYALPFTGLSLLTAGAAWLASGDPGRFAEVLVLATPCPLLIAAPVAFMGGMSRAARHGIIVKGGATLEQLARIRTAAFDKTGTLTSGRPELVAVHPQPPFTEDELLALAASAEQYSSHVLAAAVQSAAAARGLTLLPAHYASEAATNGVEALIGGRRIRVGKQRFIAATGAAPAEQALQPGELAVYVGVEGSFAGTLVLSDTVRPNAAATLTDLRRLGVRSMVMLTGDAAGTAHSVAQELGITQVSAGLLPADKVRAVAALPGRPVLMVGDGVNDAPVLAAADVGIAMGARGATAAGESADAVIAADDLSRVAVAVDIGQHTLRVALQSIRLGIALSLVLMLVAAFGYIPAVAGALTQELVDLAAILNALRALHGPGHRPARGAERHKDRRAGIMGSGRRPVPGR</sequence>
<evidence type="ECO:0000313" key="10">
    <source>
        <dbReference type="Proteomes" id="UP001206924"/>
    </source>
</evidence>
<gene>
    <name evidence="9" type="ORF">NNX28_02675</name>
</gene>
<dbReference type="SUPFAM" id="SSF81665">
    <property type="entry name" value="Calcium ATPase, transmembrane domain M"/>
    <property type="match status" value="1"/>
</dbReference>
<dbReference type="InterPro" id="IPR051014">
    <property type="entry name" value="Cation_Transport_ATPase_IB"/>
</dbReference>
<dbReference type="PANTHER" id="PTHR48085">
    <property type="entry name" value="CADMIUM/ZINC-TRANSPORTING ATPASE HMA2-RELATED"/>
    <property type="match status" value="1"/>
</dbReference>
<protein>
    <submittedName>
        <fullName evidence="9">Heavy metal translocating P-type ATPase</fullName>
    </submittedName>
</protein>
<proteinExistence type="inferred from homology"/>
<feature type="transmembrane region" description="Helical" evidence="6">
    <location>
        <begin position="73"/>
        <end position="98"/>
    </location>
</feature>
<reference evidence="9 10" key="1">
    <citation type="submission" date="2022-07" db="EMBL/GenBank/DDBJ databases">
        <title>Novel species in genus Arthrobacter.</title>
        <authorList>
            <person name="Liu Y."/>
        </authorList>
    </citation>
    <scope>NUCLEOTIDE SEQUENCE [LARGE SCALE GENOMIC DNA]</scope>
    <source>
        <strain evidence="10">zg-Y859</strain>
    </source>
</reference>
<organism evidence="9 10">
    <name type="scientific">Arthrobacter jinronghuae</name>
    <dbReference type="NCBI Taxonomy" id="2964609"/>
    <lineage>
        <taxon>Bacteria</taxon>
        <taxon>Bacillati</taxon>
        <taxon>Actinomycetota</taxon>
        <taxon>Actinomycetes</taxon>
        <taxon>Micrococcales</taxon>
        <taxon>Micrococcaceae</taxon>
        <taxon>Arthrobacter</taxon>
    </lineage>
</organism>
<dbReference type="InterPro" id="IPR023299">
    <property type="entry name" value="ATPase_P-typ_cyto_dom_N"/>
</dbReference>
<accession>A0ABT1NM90</accession>
<evidence type="ECO:0000256" key="2">
    <source>
        <dbReference type="ARBA" id="ARBA00006024"/>
    </source>
</evidence>
<dbReference type="NCBIfam" id="TIGR01494">
    <property type="entry name" value="ATPase_P-type"/>
    <property type="match status" value="1"/>
</dbReference>